<evidence type="ECO:0000313" key="2">
    <source>
        <dbReference type="EMBL" id="QXM26044.1"/>
    </source>
</evidence>
<keyword evidence="3" id="KW-1185">Reference proteome</keyword>
<evidence type="ECO:0008006" key="4">
    <source>
        <dbReference type="Google" id="ProtNLM"/>
    </source>
</evidence>
<feature type="region of interest" description="Disordered" evidence="1">
    <location>
        <begin position="150"/>
        <end position="172"/>
    </location>
</feature>
<gene>
    <name evidence="2" type="ORF">KO353_07605</name>
</gene>
<evidence type="ECO:0000313" key="3">
    <source>
        <dbReference type="Proteomes" id="UP000694001"/>
    </source>
</evidence>
<evidence type="ECO:0000256" key="1">
    <source>
        <dbReference type="SAM" id="MobiDB-lite"/>
    </source>
</evidence>
<accession>A0A975U5P5</accession>
<dbReference type="KEGG" id="elio:KO353_07605"/>
<dbReference type="RefSeq" id="WP_218287095.1">
    <property type="nucleotide sequence ID" value="NZ_CP076448.1"/>
</dbReference>
<dbReference type="AlphaFoldDB" id="A0A975U5P5"/>
<sequence>MFRHELAGAGGWGDPLTRDPEAVRADVAQGFVTEEGAARDYGVVLVAGRVDAEATRRLRAALAAERGWTDPPAVSWAPLARGLPRGRGDDRLARGIDIGGTFTDIVLMSDGRRGAHPQGALDGRGLLPRHRRRTRRPALRLRHRAREIGLGAARHHDRPRTRCSSAPVRAPV</sequence>
<proteinExistence type="predicted"/>
<reference evidence="2" key="1">
    <citation type="submission" date="2021-06" db="EMBL/GenBank/DDBJ databases">
        <title>Elioraea tepida, sp. nov., a moderately thermophilic aerobic anoxygenic phototrophic bacterium isolated from an alkaline siliceous hot spring mat community in Yellowstone National Park, WY, USA.</title>
        <authorList>
            <person name="Saini M.K."/>
            <person name="Yoshida S."/>
            <person name="Sebastian A."/>
            <person name="Hirose S."/>
            <person name="Hara E."/>
            <person name="Tamaki H."/>
            <person name="Soulier N.T."/>
            <person name="Albert I."/>
            <person name="Hanada S."/>
            <person name="Bryant D.A."/>
            <person name="Tank M."/>
        </authorList>
    </citation>
    <scope>NUCLEOTIDE SEQUENCE</scope>
    <source>
        <strain evidence="2">MS-P2</strain>
    </source>
</reference>
<name>A0A975U5P5_9PROT</name>
<dbReference type="EMBL" id="CP076448">
    <property type="protein sequence ID" value="QXM26044.1"/>
    <property type="molecule type" value="Genomic_DNA"/>
</dbReference>
<protein>
    <recommendedName>
        <fullName evidence="4">Hydantoinase/oxoprolinase N-terminal domain-containing protein</fullName>
    </recommendedName>
</protein>
<organism evidence="2 3">
    <name type="scientific">Elioraea tepida</name>
    <dbReference type="NCBI Taxonomy" id="2843330"/>
    <lineage>
        <taxon>Bacteria</taxon>
        <taxon>Pseudomonadati</taxon>
        <taxon>Pseudomonadota</taxon>
        <taxon>Alphaproteobacteria</taxon>
        <taxon>Acetobacterales</taxon>
        <taxon>Elioraeaceae</taxon>
        <taxon>Elioraea</taxon>
    </lineage>
</organism>
<dbReference type="Proteomes" id="UP000694001">
    <property type="component" value="Chromosome"/>
</dbReference>